<evidence type="ECO:0000313" key="2">
    <source>
        <dbReference type="Proteomes" id="UP000509241"/>
    </source>
</evidence>
<name>A0A7D5H8L5_9EURY</name>
<dbReference type="AlphaFoldDB" id="A0A7D5H8L5"/>
<keyword evidence="2" id="KW-1185">Reference proteome</keyword>
<dbReference type="OrthoDB" id="270718at2157"/>
<dbReference type="GeneID" id="56034204"/>
<dbReference type="RefSeq" id="WP_179261490.1">
    <property type="nucleotide sequence ID" value="NZ_CP058601.1"/>
</dbReference>
<gene>
    <name evidence="1" type="ORF">HYG82_12895</name>
</gene>
<reference evidence="1 2" key="1">
    <citation type="submission" date="2020-07" db="EMBL/GenBank/DDBJ databases">
        <authorList>
            <person name="Cui H."/>
        </authorList>
    </citation>
    <scope>NUCLEOTIDE SEQUENCE [LARGE SCALE GENOMIC DNA]</scope>
    <source>
        <strain evidence="1 2">YPL8</strain>
    </source>
</reference>
<dbReference type="KEGG" id="haly:HYG82_12895"/>
<proteinExistence type="predicted"/>
<sequence>MTVDQDPIPREALPPRWGPVECQDDRFVYRHNRPSIELIADCTLADRSHPGLGLCRCWELQYRYFMTDRTISQSIGRVSTRQAAIDGLLECMQRIHDTVSAADGPLKVEEVVDSVPLSDLIPTGRVQSPR</sequence>
<organism evidence="1 2">
    <name type="scientific">Natrinema halophilum</name>
    <dbReference type="NCBI Taxonomy" id="1699371"/>
    <lineage>
        <taxon>Archaea</taxon>
        <taxon>Methanobacteriati</taxon>
        <taxon>Methanobacteriota</taxon>
        <taxon>Stenosarchaea group</taxon>
        <taxon>Halobacteria</taxon>
        <taxon>Halobacteriales</taxon>
        <taxon>Natrialbaceae</taxon>
        <taxon>Natrinema</taxon>
    </lineage>
</organism>
<protein>
    <submittedName>
        <fullName evidence="1">Uncharacterized protein</fullName>
    </submittedName>
</protein>
<dbReference type="EMBL" id="CP058601">
    <property type="protein sequence ID" value="QLG49695.1"/>
    <property type="molecule type" value="Genomic_DNA"/>
</dbReference>
<accession>A0A7D5H8L5</accession>
<evidence type="ECO:0000313" key="1">
    <source>
        <dbReference type="EMBL" id="QLG49695.1"/>
    </source>
</evidence>
<dbReference type="Proteomes" id="UP000509241">
    <property type="component" value="Chromosome"/>
</dbReference>